<protein>
    <recommendedName>
        <fullName evidence="21">DNA-formamidopyrimidine glycosylase</fullName>
    </recommendedName>
</protein>
<keyword evidence="11" id="KW-0234">DNA repair</keyword>
<dbReference type="HOGENOM" id="CLU_038423_1_3_14"/>
<dbReference type="Proteomes" id="UP000006810">
    <property type="component" value="Chromosome"/>
</dbReference>
<keyword evidence="8" id="KW-0378">Hydrolase</keyword>
<evidence type="ECO:0000259" key="17">
    <source>
        <dbReference type="PROSITE" id="PS51066"/>
    </source>
</evidence>
<dbReference type="InterPro" id="IPR020629">
    <property type="entry name" value="FPG_Glyclase"/>
</dbReference>
<comment type="subunit">
    <text evidence="4">Monomer.</text>
</comment>
<comment type="catalytic activity">
    <reaction evidence="1">
        <text>Hydrolysis of DNA containing ring-opened 7-methylguanine residues, releasing 2,6-diamino-4-hydroxy-5-(N-methyl)formamidopyrimidine.</text>
        <dbReference type="EC" id="3.2.2.23"/>
    </reaction>
</comment>
<evidence type="ECO:0000256" key="5">
    <source>
        <dbReference type="ARBA" id="ARBA00022723"/>
    </source>
</evidence>
<dbReference type="PANTHER" id="PTHR22993:SF9">
    <property type="entry name" value="FORMAMIDOPYRIMIDINE-DNA GLYCOSYLASE"/>
    <property type="match status" value="1"/>
</dbReference>
<dbReference type="InterPro" id="IPR035937">
    <property type="entry name" value="FPG_N"/>
</dbReference>
<evidence type="ECO:0000256" key="7">
    <source>
        <dbReference type="ARBA" id="ARBA00022771"/>
    </source>
</evidence>
<evidence type="ECO:0000256" key="12">
    <source>
        <dbReference type="ARBA" id="ARBA00023239"/>
    </source>
</evidence>
<reference evidence="19 20" key="1">
    <citation type="journal article" date="2009" name="Curr. Microbiol.">
        <title>Molecular cloning and expression of a novel cholinephosphotransferase involved in glycoglycerophospholipid biosynthesis of Mycoplasma fermentans.</title>
        <authorList>
            <person name="Ishida N."/>
            <person name="Irikura D."/>
            <person name="Matsuda K."/>
            <person name="Sato S."/>
            <person name="Asano K."/>
        </authorList>
    </citation>
    <scope>NUCLEOTIDE SEQUENCE [LARGE SCALE GENOMIC DNA]</scope>
    <source>
        <strain evidence="20">ATCC 19989 / NBRC 14854 / NCTC 10117 / PG18</strain>
    </source>
</reference>
<dbReference type="Gene3D" id="1.10.8.50">
    <property type="match status" value="1"/>
</dbReference>
<feature type="domain" description="FPG-type" evidence="17">
    <location>
        <begin position="239"/>
        <end position="274"/>
    </location>
</feature>
<evidence type="ECO:0000256" key="4">
    <source>
        <dbReference type="ARBA" id="ARBA00011245"/>
    </source>
</evidence>
<sequence length="274" mass="31702">MMPELPEVRSVVKDLRPKVVNRKIVKIDILHPKLIKEVSVEEFKNFLINETFLDVNNLAKHIIFSLTNNKYLLSHLRMSGKYFTHYKYRPATKHDYLIFHLDDNSCIYYNDSRQFGTFHIKTKGTLYTTKPLDKVAKIPSETNIKELFNKIKNKNIPIKQLLLDQSFVSGIGNIYANETLFATQINPLTPSKNITFEQLEKIIKAAAKIMDQATELGGSSIDTYTSVDGVKGQFQDFLQVHGHFNDVCKRCKKAKINKIFINKRGTYYCPNYQK</sequence>
<evidence type="ECO:0000256" key="9">
    <source>
        <dbReference type="ARBA" id="ARBA00022833"/>
    </source>
</evidence>
<dbReference type="EMBL" id="AP009608">
    <property type="protein sequence ID" value="BAH69861.1"/>
    <property type="molecule type" value="Genomic_DNA"/>
</dbReference>
<dbReference type="NCBIfam" id="TIGR00577">
    <property type="entry name" value="fpg"/>
    <property type="match status" value="1"/>
</dbReference>
<keyword evidence="9" id="KW-0862">Zinc</keyword>
<dbReference type="SMART" id="SM00898">
    <property type="entry name" value="Fapy_DNA_glyco"/>
    <property type="match status" value="1"/>
</dbReference>
<dbReference type="InterPro" id="IPR012319">
    <property type="entry name" value="FPG_cat"/>
</dbReference>
<dbReference type="PANTHER" id="PTHR22993">
    <property type="entry name" value="FORMAMIDOPYRIMIDINE-DNA GLYCOSYLASE"/>
    <property type="match status" value="1"/>
</dbReference>
<dbReference type="Pfam" id="PF06831">
    <property type="entry name" value="H2TH"/>
    <property type="match status" value="1"/>
</dbReference>
<dbReference type="GO" id="GO:0003690">
    <property type="term" value="F:double-stranded DNA binding"/>
    <property type="evidence" value="ECO:0007669"/>
    <property type="project" value="UniProtKB-ARBA"/>
</dbReference>
<evidence type="ECO:0000313" key="20">
    <source>
        <dbReference type="Proteomes" id="UP000006810"/>
    </source>
</evidence>
<keyword evidence="13" id="KW-0511">Multifunctional enzyme</keyword>
<dbReference type="GO" id="GO:0003684">
    <property type="term" value="F:damaged DNA binding"/>
    <property type="evidence" value="ECO:0007669"/>
    <property type="project" value="InterPro"/>
</dbReference>
<evidence type="ECO:0000256" key="6">
    <source>
        <dbReference type="ARBA" id="ARBA00022763"/>
    </source>
</evidence>
<dbReference type="FunFam" id="1.10.8.50:FF:000003">
    <property type="entry name" value="Formamidopyrimidine-DNA glycosylase"/>
    <property type="match status" value="1"/>
</dbReference>
<dbReference type="GO" id="GO:0008270">
    <property type="term" value="F:zinc ion binding"/>
    <property type="evidence" value="ECO:0007669"/>
    <property type="project" value="UniProtKB-KW"/>
</dbReference>
<evidence type="ECO:0000313" key="19">
    <source>
        <dbReference type="EMBL" id="BAH69861.1"/>
    </source>
</evidence>
<dbReference type="SUPFAM" id="SSF57716">
    <property type="entry name" value="Glucocorticoid receptor-like (DNA-binding domain)"/>
    <property type="match status" value="1"/>
</dbReference>
<keyword evidence="14" id="KW-0326">Glycosidase</keyword>
<dbReference type="PATRIC" id="fig|496833.3.peg.185"/>
<evidence type="ECO:0000256" key="2">
    <source>
        <dbReference type="ARBA" id="ARBA00001947"/>
    </source>
</evidence>
<dbReference type="SUPFAM" id="SSF46946">
    <property type="entry name" value="S13-like H2TH domain"/>
    <property type="match status" value="1"/>
</dbReference>
<evidence type="ECO:0000256" key="1">
    <source>
        <dbReference type="ARBA" id="ARBA00001668"/>
    </source>
</evidence>
<name>C4XFD9_MYCFP</name>
<comment type="cofactor">
    <cofactor evidence="2">
        <name>Zn(2+)</name>
        <dbReference type="ChEBI" id="CHEBI:29105"/>
    </cofactor>
</comment>
<keyword evidence="6" id="KW-0227">DNA damage</keyword>
<evidence type="ECO:0000256" key="10">
    <source>
        <dbReference type="ARBA" id="ARBA00023125"/>
    </source>
</evidence>
<evidence type="ECO:0000256" key="14">
    <source>
        <dbReference type="ARBA" id="ARBA00023295"/>
    </source>
</evidence>
<keyword evidence="7 16" id="KW-0863">Zinc-finger</keyword>
<dbReference type="AlphaFoldDB" id="C4XFD9"/>
<dbReference type="KEGG" id="mfp:MBIO_0596"/>
<dbReference type="GO" id="GO:0140078">
    <property type="term" value="F:class I DNA-(apurinic or apyrimidinic site) endonuclease activity"/>
    <property type="evidence" value="ECO:0007669"/>
    <property type="project" value="UniProtKB-EC"/>
</dbReference>
<accession>C4XFD9</accession>
<organism evidence="19 20">
    <name type="scientific">Mycoplasmopsis fermentans (strain ATCC 19989 / NBRC 14854 / NCTC 10117 / PG18)</name>
    <name type="common">Mycoplasma fermentans</name>
    <dbReference type="NCBI Taxonomy" id="496833"/>
    <lineage>
        <taxon>Bacteria</taxon>
        <taxon>Bacillati</taxon>
        <taxon>Mycoplasmatota</taxon>
        <taxon>Mycoplasmoidales</taxon>
        <taxon>Metamycoplasmataceae</taxon>
        <taxon>Mycoplasmopsis</taxon>
    </lineage>
</organism>
<dbReference type="Pfam" id="PF01149">
    <property type="entry name" value="Fapy_DNA_glyco"/>
    <property type="match status" value="1"/>
</dbReference>
<dbReference type="PROSITE" id="PS51068">
    <property type="entry name" value="FPG_CAT"/>
    <property type="match status" value="1"/>
</dbReference>
<proteinExistence type="inferred from homology"/>
<dbReference type="InterPro" id="IPR015886">
    <property type="entry name" value="H2TH_FPG"/>
</dbReference>
<feature type="domain" description="Formamidopyrimidine-DNA glycosylase catalytic" evidence="18">
    <location>
        <begin position="3"/>
        <end position="116"/>
    </location>
</feature>
<evidence type="ECO:0000256" key="8">
    <source>
        <dbReference type="ARBA" id="ARBA00022801"/>
    </source>
</evidence>
<dbReference type="GO" id="GO:0006284">
    <property type="term" value="P:base-excision repair"/>
    <property type="evidence" value="ECO:0007669"/>
    <property type="project" value="InterPro"/>
</dbReference>
<keyword evidence="20" id="KW-1185">Reference proteome</keyword>
<dbReference type="PROSITE" id="PS51066">
    <property type="entry name" value="ZF_FPG_2"/>
    <property type="match status" value="1"/>
</dbReference>
<dbReference type="GO" id="GO:0034039">
    <property type="term" value="F:8-oxo-7,8-dihydroguanine DNA N-glycosylase activity"/>
    <property type="evidence" value="ECO:0007669"/>
    <property type="project" value="TreeGrafter"/>
</dbReference>
<evidence type="ECO:0000259" key="18">
    <source>
        <dbReference type="PROSITE" id="PS51068"/>
    </source>
</evidence>
<dbReference type="eggNOG" id="COG0266">
    <property type="taxonomic scope" value="Bacteria"/>
</dbReference>
<dbReference type="InterPro" id="IPR000214">
    <property type="entry name" value="Znf_DNA_glyclase/AP_lyase"/>
</dbReference>
<evidence type="ECO:0000256" key="16">
    <source>
        <dbReference type="PROSITE-ProRule" id="PRU00391"/>
    </source>
</evidence>
<evidence type="ECO:0000256" key="3">
    <source>
        <dbReference type="ARBA" id="ARBA00009409"/>
    </source>
</evidence>
<evidence type="ECO:0000256" key="15">
    <source>
        <dbReference type="ARBA" id="ARBA00044632"/>
    </source>
</evidence>
<comment type="catalytic activity">
    <reaction evidence="15">
        <text>2'-deoxyribonucleotide-(2'-deoxyribose 5'-phosphate)-2'-deoxyribonucleotide-DNA = a 3'-end 2'-deoxyribonucleotide-(2,3-dehydro-2,3-deoxyribose 5'-phosphate)-DNA + a 5'-end 5'-phospho-2'-deoxyribonucleoside-DNA + H(+)</text>
        <dbReference type="Rhea" id="RHEA:66592"/>
        <dbReference type="Rhea" id="RHEA-COMP:13180"/>
        <dbReference type="Rhea" id="RHEA-COMP:16897"/>
        <dbReference type="Rhea" id="RHEA-COMP:17067"/>
        <dbReference type="ChEBI" id="CHEBI:15378"/>
        <dbReference type="ChEBI" id="CHEBI:136412"/>
        <dbReference type="ChEBI" id="CHEBI:157695"/>
        <dbReference type="ChEBI" id="CHEBI:167181"/>
        <dbReference type="EC" id="4.2.99.18"/>
    </reaction>
</comment>
<dbReference type="NCBIfam" id="NF002211">
    <property type="entry name" value="PRK01103.1"/>
    <property type="match status" value="1"/>
</dbReference>
<dbReference type="Gene3D" id="3.20.190.10">
    <property type="entry name" value="MutM-like, N-terminal"/>
    <property type="match status" value="1"/>
</dbReference>
<keyword evidence="12" id="KW-0456">Lyase</keyword>
<evidence type="ECO:0000256" key="13">
    <source>
        <dbReference type="ARBA" id="ARBA00023268"/>
    </source>
</evidence>
<gene>
    <name evidence="19" type="ordered locus">MBIO_0596</name>
</gene>
<dbReference type="InterPro" id="IPR010979">
    <property type="entry name" value="Ribosomal_uS13-like_H2TH"/>
</dbReference>
<evidence type="ECO:0008006" key="21">
    <source>
        <dbReference type="Google" id="ProtNLM"/>
    </source>
</evidence>
<keyword evidence="5" id="KW-0479">Metal-binding</keyword>
<dbReference type="SMART" id="SM01232">
    <property type="entry name" value="H2TH"/>
    <property type="match status" value="1"/>
</dbReference>
<comment type="similarity">
    <text evidence="3">Belongs to the FPG family.</text>
</comment>
<keyword evidence="10" id="KW-0238">DNA-binding</keyword>
<dbReference type="SUPFAM" id="SSF81624">
    <property type="entry name" value="N-terminal domain of MutM-like DNA repair proteins"/>
    <property type="match status" value="1"/>
</dbReference>
<dbReference type="CDD" id="cd08966">
    <property type="entry name" value="EcFpg-like_N"/>
    <property type="match status" value="1"/>
</dbReference>
<evidence type="ECO:0000256" key="11">
    <source>
        <dbReference type="ARBA" id="ARBA00023204"/>
    </source>
</evidence>